<keyword evidence="2" id="KW-0597">Phosphoprotein</keyword>
<evidence type="ECO:0000256" key="10">
    <source>
        <dbReference type="ARBA" id="ARBA00023136"/>
    </source>
</evidence>
<dbReference type="GO" id="GO:0005524">
    <property type="term" value="F:ATP binding"/>
    <property type="evidence" value="ECO:0007669"/>
    <property type="project" value="UniProtKB-KW"/>
</dbReference>
<feature type="transmembrane region" description="Helical" evidence="11">
    <location>
        <begin position="12"/>
        <end position="29"/>
    </location>
</feature>
<proteinExistence type="predicted"/>
<reference evidence="13" key="1">
    <citation type="journal article" date="2019" name="Microbiol. Resour. Announc.">
        <title>Draft Genomic Sequences of Streptomyces misionensis and Streptomyces albidoflavus, bacteria applied for phytopathogen biocontrol.</title>
        <authorList>
            <person name="Pylro V."/>
            <person name="Dias A."/>
            <person name="Andreote F."/>
            <person name="Varani A."/>
            <person name="Andreote C."/>
            <person name="Bernardo E."/>
            <person name="Martins T."/>
        </authorList>
    </citation>
    <scope>NUCLEOTIDE SEQUENCE [LARGE SCALE GENOMIC DNA]</scope>
    <source>
        <strain evidence="13">66</strain>
    </source>
</reference>
<comment type="caution">
    <text evidence="13">The sequence shown here is derived from an EMBL/GenBank/DDBJ whole genome shotgun (WGS) entry which is preliminary data.</text>
</comment>
<evidence type="ECO:0000259" key="12">
    <source>
        <dbReference type="Pfam" id="PF13493"/>
    </source>
</evidence>
<evidence type="ECO:0000256" key="9">
    <source>
        <dbReference type="ARBA" id="ARBA00023012"/>
    </source>
</evidence>
<evidence type="ECO:0000313" key="13">
    <source>
        <dbReference type="EMBL" id="TWV33120.1"/>
    </source>
</evidence>
<gene>
    <name evidence="13" type="ORF">FRZ03_31335</name>
</gene>
<organism evidence="13 14">
    <name type="scientific">Streptomyces misionensis</name>
    <dbReference type="NCBI Taxonomy" id="67331"/>
    <lineage>
        <taxon>Bacteria</taxon>
        <taxon>Bacillati</taxon>
        <taxon>Actinomycetota</taxon>
        <taxon>Actinomycetes</taxon>
        <taxon>Kitasatosporales</taxon>
        <taxon>Streptomycetaceae</taxon>
        <taxon>Streptomyces</taxon>
    </lineage>
</organism>
<sequence length="250" mass="26667">MTGFPLRDRIALAAAVAGPLLLALILVPFRGGVSSTNLALIMVVAIVAIAAAGNRLAGGLAALSSAAWFDFFLTRPYQSFTINRGADITTAVLLLAVGLAVSQLAARARRLEVLVVTDADYLARVHDTARLAQTARSADAVVDHVKQQLTELLQLRGCRFEYGSLLGHPARLEQDGGITVGRKRWDIDQRGWPRQEIELRASAGGRFQGRFMLAPAPGTRPDLQARLVAVTLADQAAAALDTAGPSPRER</sequence>
<evidence type="ECO:0000256" key="5">
    <source>
        <dbReference type="ARBA" id="ARBA00022741"/>
    </source>
</evidence>
<keyword evidence="4 11" id="KW-0812">Transmembrane</keyword>
<dbReference type="Gene3D" id="1.20.120.620">
    <property type="entry name" value="Backbone structure of the membrane domain of e. Coli histidine kinase receptor kdpd"/>
    <property type="match status" value="1"/>
</dbReference>
<keyword evidence="10 11" id="KW-0472">Membrane</keyword>
<dbReference type="GO" id="GO:0000160">
    <property type="term" value="P:phosphorelay signal transduction system"/>
    <property type="evidence" value="ECO:0007669"/>
    <property type="project" value="UniProtKB-KW"/>
</dbReference>
<keyword evidence="9" id="KW-0902">Two-component regulatory system</keyword>
<evidence type="ECO:0000256" key="6">
    <source>
        <dbReference type="ARBA" id="ARBA00022777"/>
    </source>
</evidence>
<keyword evidence="3" id="KW-0808">Transferase</keyword>
<protein>
    <submittedName>
        <fullName evidence="13">DUF4118 domain-containing protein</fullName>
    </submittedName>
</protein>
<evidence type="ECO:0000256" key="3">
    <source>
        <dbReference type="ARBA" id="ARBA00022679"/>
    </source>
</evidence>
<keyword evidence="6" id="KW-0418">Kinase</keyword>
<dbReference type="RefSeq" id="WP_146468459.1">
    <property type="nucleotide sequence ID" value="NZ_VOGW01000183.1"/>
</dbReference>
<keyword evidence="14" id="KW-1185">Reference proteome</keyword>
<feature type="transmembrane region" description="Helical" evidence="11">
    <location>
        <begin position="41"/>
        <end position="68"/>
    </location>
</feature>
<dbReference type="AlphaFoldDB" id="A0A5C6IWE2"/>
<accession>A0A5C6IWE2</accession>
<evidence type="ECO:0000256" key="8">
    <source>
        <dbReference type="ARBA" id="ARBA00022989"/>
    </source>
</evidence>
<name>A0A5C6IWE2_9ACTN</name>
<feature type="transmembrane region" description="Helical" evidence="11">
    <location>
        <begin position="88"/>
        <end position="106"/>
    </location>
</feature>
<evidence type="ECO:0000256" key="7">
    <source>
        <dbReference type="ARBA" id="ARBA00022840"/>
    </source>
</evidence>
<evidence type="ECO:0000256" key="11">
    <source>
        <dbReference type="SAM" id="Phobius"/>
    </source>
</evidence>
<dbReference type="Proteomes" id="UP000320481">
    <property type="component" value="Unassembled WGS sequence"/>
</dbReference>
<dbReference type="EMBL" id="VOGW01000183">
    <property type="protein sequence ID" value="TWV33120.1"/>
    <property type="molecule type" value="Genomic_DNA"/>
</dbReference>
<evidence type="ECO:0000256" key="2">
    <source>
        <dbReference type="ARBA" id="ARBA00022553"/>
    </source>
</evidence>
<comment type="subcellular location">
    <subcellularLocation>
        <location evidence="1">Membrane</location>
        <topology evidence="1">Multi-pass membrane protein</topology>
    </subcellularLocation>
</comment>
<keyword evidence="7" id="KW-0067">ATP-binding</keyword>
<evidence type="ECO:0000256" key="1">
    <source>
        <dbReference type="ARBA" id="ARBA00004141"/>
    </source>
</evidence>
<dbReference type="InterPro" id="IPR038318">
    <property type="entry name" value="KdpD_sf"/>
</dbReference>
<dbReference type="InterPro" id="IPR025201">
    <property type="entry name" value="KdpD_TM"/>
</dbReference>
<evidence type="ECO:0000313" key="14">
    <source>
        <dbReference type="Proteomes" id="UP000320481"/>
    </source>
</evidence>
<keyword evidence="8 11" id="KW-1133">Transmembrane helix</keyword>
<evidence type="ECO:0000256" key="4">
    <source>
        <dbReference type="ARBA" id="ARBA00022692"/>
    </source>
</evidence>
<feature type="domain" description="Sensor protein KdpD transmembrane" evidence="12">
    <location>
        <begin position="13"/>
        <end position="111"/>
    </location>
</feature>
<keyword evidence="5" id="KW-0547">Nucleotide-binding</keyword>
<dbReference type="GO" id="GO:0016301">
    <property type="term" value="F:kinase activity"/>
    <property type="evidence" value="ECO:0007669"/>
    <property type="project" value="UniProtKB-KW"/>
</dbReference>
<dbReference type="GO" id="GO:0016020">
    <property type="term" value="C:membrane"/>
    <property type="evidence" value="ECO:0007669"/>
    <property type="project" value="UniProtKB-SubCell"/>
</dbReference>
<dbReference type="Pfam" id="PF13493">
    <property type="entry name" value="DUF4118"/>
    <property type="match status" value="1"/>
</dbReference>